<dbReference type="SUPFAM" id="SSF54427">
    <property type="entry name" value="NTF2-like"/>
    <property type="match status" value="1"/>
</dbReference>
<dbReference type="PANTHER" id="PTHR13887:SF41">
    <property type="entry name" value="THIOREDOXIN SUPERFAMILY PROTEIN"/>
    <property type="match status" value="1"/>
</dbReference>
<dbReference type="InterPro" id="IPR027843">
    <property type="entry name" value="DUF4440"/>
</dbReference>
<dbReference type="EMBL" id="JADBDZ010000001">
    <property type="protein sequence ID" value="MBE1532770.1"/>
    <property type="molecule type" value="Genomic_DNA"/>
</dbReference>
<organism evidence="3 4">
    <name type="scientific">Actinomadura algeriensis</name>
    <dbReference type="NCBI Taxonomy" id="1679523"/>
    <lineage>
        <taxon>Bacteria</taxon>
        <taxon>Bacillati</taxon>
        <taxon>Actinomycetota</taxon>
        <taxon>Actinomycetes</taxon>
        <taxon>Streptosporangiales</taxon>
        <taxon>Thermomonosporaceae</taxon>
        <taxon>Actinomadura</taxon>
    </lineage>
</organism>
<evidence type="ECO:0000259" key="2">
    <source>
        <dbReference type="Pfam" id="PF14534"/>
    </source>
</evidence>
<dbReference type="InterPro" id="IPR032710">
    <property type="entry name" value="NTF2-like_dom_sf"/>
</dbReference>
<reference evidence="3 4" key="1">
    <citation type="submission" date="2020-10" db="EMBL/GenBank/DDBJ databases">
        <title>Sequencing the genomes of 1000 actinobacteria strains.</title>
        <authorList>
            <person name="Klenk H.-P."/>
        </authorList>
    </citation>
    <scope>NUCLEOTIDE SEQUENCE [LARGE SCALE GENOMIC DNA]</scope>
    <source>
        <strain evidence="3 4">DSM 46744</strain>
    </source>
</reference>
<comment type="caution">
    <text evidence="3">The sequence shown here is derived from an EMBL/GenBank/DDBJ whole genome shotgun (WGS) entry which is preliminary data.</text>
</comment>
<dbReference type="Gene3D" id="3.40.30.10">
    <property type="entry name" value="Glutaredoxin"/>
    <property type="match status" value="1"/>
</dbReference>
<gene>
    <name evidence="3" type="ORF">H4W34_002603</name>
</gene>
<dbReference type="Pfam" id="PF14534">
    <property type="entry name" value="DUF4440"/>
    <property type="match status" value="1"/>
</dbReference>
<proteinExistence type="predicted"/>
<feature type="domain" description="DSBA-like thioredoxin" evidence="1">
    <location>
        <begin position="5"/>
        <end position="195"/>
    </location>
</feature>
<dbReference type="RefSeq" id="WP_225961149.1">
    <property type="nucleotide sequence ID" value="NZ_JADBDZ010000001.1"/>
</dbReference>
<feature type="domain" description="DUF4440" evidence="2">
    <location>
        <begin position="217"/>
        <end position="324"/>
    </location>
</feature>
<sequence>MNTDIEFVLDIPCVWSYFAFARLRRALDGFRAEGGRAEIVFRPYQLSPEATAAGEPKTEVLRRAFGGDPAEAVAEITAKAAAEGLEFRHDGAVFSNTFEAHRLVRVAAAQGRGEEMVERLFRAHHTDELNIADVDVLKGLAAEIGVEWSDEGADETRRELDRVRRSGVRGVPVLRFGDRPQVSGALSADEFLAALRESATARPAVNAPLDEPDLTHLRRLVTDLEDGFNRKRAALLDRPFAADAVVVVPDGTMVRGWDDLFAYHTARLAGPVADWRTRVTLLDAASPSPGTAVLHLRQETTGPDLAFANHGTAVAVRRDGAWWISALQNTNVA</sequence>
<dbReference type="CDD" id="cd03024">
    <property type="entry name" value="DsbA_FrnE"/>
    <property type="match status" value="1"/>
</dbReference>
<dbReference type="InterPro" id="IPR011944">
    <property type="entry name" value="Steroid_delta5-4_isomerase"/>
</dbReference>
<dbReference type="SUPFAM" id="SSF52833">
    <property type="entry name" value="Thioredoxin-like"/>
    <property type="match status" value="1"/>
</dbReference>
<evidence type="ECO:0000259" key="1">
    <source>
        <dbReference type="Pfam" id="PF01323"/>
    </source>
</evidence>
<name>A0ABR9JRL3_9ACTN</name>
<accession>A0ABR9JRL3</accession>
<keyword evidence="4" id="KW-1185">Reference proteome</keyword>
<dbReference type="PANTHER" id="PTHR13887">
    <property type="entry name" value="GLUTATHIONE S-TRANSFERASE KAPPA"/>
    <property type="match status" value="1"/>
</dbReference>
<dbReference type="NCBIfam" id="TIGR02246">
    <property type="entry name" value="SgcJ/EcaC family oxidoreductase"/>
    <property type="match status" value="1"/>
</dbReference>
<evidence type="ECO:0000313" key="3">
    <source>
        <dbReference type="EMBL" id="MBE1532770.1"/>
    </source>
</evidence>
<protein>
    <submittedName>
        <fullName evidence="3">Uncharacterized protein (TIGR02246 family)</fullName>
    </submittedName>
</protein>
<dbReference type="Pfam" id="PF01323">
    <property type="entry name" value="DSBA"/>
    <property type="match status" value="1"/>
</dbReference>
<evidence type="ECO:0000313" key="4">
    <source>
        <dbReference type="Proteomes" id="UP000627838"/>
    </source>
</evidence>
<dbReference type="InterPro" id="IPR036249">
    <property type="entry name" value="Thioredoxin-like_sf"/>
</dbReference>
<dbReference type="Gene3D" id="3.10.450.50">
    <property type="match status" value="1"/>
</dbReference>
<dbReference type="InterPro" id="IPR001853">
    <property type="entry name" value="DSBA-like_thioredoxin_dom"/>
</dbReference>
<dbReference type="Proteomes" id="UP000627838">
    <property type="component" value="Unassembled WGS sequence"/>
</dbReference>